<name>A0A0B7N3A6_9FUNG</name>
<proteinExistence type="predicted"/>
<organism evidence="1 2">
    <name type="scientific">Parasitella parasitica</name>
    <dbReference type="NCBI Taxonomy" id="35722"/>
    <lineage>
        <taxon>Eukaryota</taxon>
        <taxon>Fungi</taxon>
        <taxon>Fungi incertae sedis</taxon>
        <taxon>Mucoromycota</taxon>
        <taxon>Mucoromycotina</taxon>
        <taxon>Mucoromycetes</taxon>
        <taxon>Mucorales</taxon>
        <taxon>Mucorineae</taxon>
        <taxon>Mucoraceae</taxon>
        <taxon>Parasitella</taxon>
    </lineage>
</organism>
<dbReference type="Proteomes" id="UP000054107">
    <property type="component" value="Unassembled WGS sequence"/>
</dbReference>
<accession>A0A0B7N3A6</accession>
<evidence type="ECO:0000313" key="2">
    <source>
        <dbReference type="Proteomes" id="UP000054107"/>
    </source>
</evidence>
<dbReference type="EMBL" id="LN722574">
    <property type="protein sequence ID" value="CEP09893.1"/>
    <property type="molecule type" value="Genomic_DNA"/>
</dbReference>
<reference evidence="1 2" key="1">
    <citation type="submission" date="2014-09" db="EMBL/GenBank/DDBJ databases">
        <authorList>
            <person name="Ellenberger Sabrina"/>
        </authorList>
    </citation>
    <scope>NUCLEOTIDE SEQUENCE [LARGE SCALE GENOMIC DNA]</scope>
    <source>
        <strain evidence="1 2">CBS 412.66</strain>
    </source>
</reference>
<evidence type="ECO:0000313" key="1">
    <source>
        <dbReference type="EMBL" id="CEP09893.1"/>
    </source>
</evidence>
<gene>
    <name evidence="1" type="primary">PARPA_03479.1 scaffold 7964</name>
</gene>
<protein>
    <submittedName>
        <fullName evidence="1">Uncharacterized protein</fullName>
    </submittedName>
</protein>
<keyword evidence="2" id="KW-1185">Reference proteome</keyword>
<sequence>MAVKGSYYDPDGNGIHFSPIGQSFGICPMPDFTKQHLEMLAIEYDAEYPSPSIPLTIEDVLQLCALPLVSVRRNQLSTYQYLTVMQNTKYPVTQIHTKREEEKFWALYNELEAVHNKSKPDFVKMAKEWCRRTNTFNQSLAESRILVDFYKLPNYSSPSLTNPKIMIPTLAQQKYPRM</sequence>
<dbReference type="AlphaFoldDB" id="A0A0B7N3A6"/>
<dbReference type="OrthoDB" id="10445070at2759"/>